<evidence type="ECO:0000313" key="2">
    <source>
        <dbReference type="EMBL" id="KAF3545457.1"/>
    </source>
</evidence>
<comment type="caution">
    <text evidence="2">The sequence shown here is derived from an EMBL/GenBank/DDBJ whole genome shotgun (WGS) entry which is preliminary data.</text>
</comment>
<gene>
    <name evidence="2" type="ORF">DY000_02006116</name>
</gene>
<evidence type="ECO:0000256" key="1">
    <source>
        <dbReference type="SAM" id="MobiDB-lite"/>
    </source>
</evidence>
<dbReference type="EMBL" id="QGKV02000832">
    <property type="protein sequence ID" value="KAF3545457.1"/>
    <property type="molecule type" value="Genomic_DNA"/>
</dbReference>
<feature type="compositionally biased region" description="Basic and acidic residues" evidence="1">
    <location>
        <begin position="161"/>
        <end position="176"/>
    </location>
</feature>
<reference evidence="2 3" key="1">
    <citation type="journal article" date="2020" name="BMC Genomics">
        <title>Intraspecific diversification of the crop wild relative Brassica cretica Lam. using demographic model selection.</title>
        <authorList>
            <person name="Kioukis A."/>
            <person name="Michalopoulou V.A."/>
            <person name="Briers L."/>
            <person name="Pirintsos S."/>
            <person name="Studholme D.J."/>
            <person name="Pavlidis P."/>
            <person name="Sarris P.F."/>
        </authorList>
    </citation>
    <scope>NUCLEOTIDE SEQUENCE [LARGE SCALE GENOMIC DNA]</scope>
    <source>
        <strain evidence="3">cv. PFS-1207/04</strain>
    </source>
</reference>
<sequence length="223" mass="25579">MSSGEAGEQKEAMKFVMLQKLERKKNELVIFVNRFKRTNSVRGFGSDHEVDAHSYLPYSTATRNETQPRLMYLRKISFQVSIDLCSLDMAISPRMPIWSKWHCLCCVLQYAPYEIIQVLDVVLSNMTSQKLKTQYIPVGPNIGQLSNWVRMARTTRPRKKSNFDEAGRRSIQENGDRGTVASITGAARYKKGSMYKEEDMLKTLERATSILRPSFHPSLDPFS</sequence>
<accession>A0ABQ7C1N7</accession>
<dbReference type="Proteomes" id="UP000266723">
    <property type="component" value="Unassembled WGS sequence"/>
</dbReference>
<feature type="region of interest" description="Disordered" evidence="1">
    <location>
        <begin position="157"/>
        <end position="177"/>
    </location>
</feature>
<organism evidence="2 3">
    <name type="scientific">Brassica cretica</name>
    <name type="common">Mustard</name>
    <dbReference type="NCBI Taxonomy" id="69181"/>
    <lineage>
        <taxon>Eukaryota</taxon>
        <taxon>Viridiplantae</taxon>
        <taxon>Streptophyta</taxon>
        <taxon>Embryophyta</taxon>
        <taxon>Tracheophyta</taxon>
        <taxon>Spermatophyta</taxon>
        <taxon>Magnoliopsida</taxon>
        <taxon>eudicotyledons</taxon>
        <taxon>Gunneridae</taxon>
        <taxon>Pentapetalae</taxon>
        <taxon>rosids</taxon>
        <taxon>malvids</taxon>
        <taxon>Brassicales</taxon>
        <taxon>Brassicaceae</taxon>
        <taxon>Brassiceae</taxon>
        <taxon>Brassica</taxon>
    </lineage>
</organism>
<keyword evidence="3" id="KW-1185">Reference proteome</keyword>
<name>A0ABQ7C1N7_BRACR</name>
<evidence type="ECO:0000313" key="3">
    <source>
        <dbReference type="Proteomes" id="UP000266723"/>
    </source>
</evidence>
<protein>
    <submittedName>
        <fullName evidence="2">Uncharacterized protein</fullName>
    </submittedName>
</protein>
<proteinExistence type="predicted"/>